<name>A0A8H4T1J8_9HYPO</name>
<keyword evidence="3" id="KW-1185">Reference proteome</keyword>
<dbReference type="Proteomes" id="UP000622797">
    <property type="component" value="Unassembled WGS sequence"/>
</dbReference>
<accession>A0A8H4T1J8</accession>
<protein>
    <submittedName>
        <fullName evidence="2">Uncharacterized protein</fullName>
    </submittedName>
</protein>
<evidence type="ECO:0000256" key="1">
    <source>
        <dbReference type="SAM" id="MobiDB-lite"/>
    </source>
</evidence>
<feature type="compositionally biased region" description="Pro residues" evidence="1">
    <location>
        <begin position="42"/>
        <end position="55"/>
    </location>
</feature>
<gene>
    <name evidence="2" type="ORF">FSARC_13434</name>
</gene>
<comment type="caution">
    <text evidence="2">The sequence shown here is derived from an EMBL/GenBank/DDBJ whole genome shotgun (WGS) entry which is preliminary data.</text>
</comment>
<dbReference type="OrthoDB" id="5416384at2759"/>
<dbReference type="EMBL" id="JABEXW010001002">
    <property type="protein sequence ID" value="KAF4949614.1"/>
    <property type="molecule type" value="Genomic_DNA"/>
</dbReference>
<dbReference type="AlphaFoldDB" id="A0A8H4T1J8"/>
<reference evidence="2" key="2">
    <citation type="submission" date="2020-05" db="EMBL/GenBank/DDBJ databases">
        <authorList>
            <person name="Kim H.-S."/>
            <person name="Proctor R.H."/>
            <person name="Brown D.W."/>
        </authorList>
    </citation>
    <scope>NUCLEOTIDE SEQUENCE</scope>
    <source>
        <strain evidence="2">NRRL 20472</strain>
    </source>
</reference>
<organism evidence="2 3">
    <name type="scientific">Fusarium sarcochroum</name>
    <dbReference type="NCBI Taxonomy" id="1208366"/>
    <lineage>
        <taxon>Eukaryota</taxon>
        <taxon>Fungi</taxon>
        <taxon>Dikarya</taxon>
        <taxon>Ascomycota</taxon>
        <taxon>Pezizomycotina</taxon>
        <taxon>Sordariomycetes</taxon>
        <taxon>Hypocreomycetidae</taxon>
        <taxon>Hypocreales</taxon>
        <taxon>Nectriaceae</taxon>
        <taxon>Fusarium</taxon>
        <taxon>Fusarium lateritium species complex</taxon>
    </lineage>
</organism>
<evidence type="ECO:0000313" key="2">
    <source>
        <dbReference type="EMBL" id="KAF4949614.1"/>
    </source>
</evidence>
<feature type="region of interest" description="Disordered" evidence="1">
    <location>
        <begin position="27"/>
        <end position="55"/>
    </location>
</feature>
<reference evidence="2" key="1">
    <citation type="journal article" date="2020" name="BMC Genomics">
        <title>Correction to: Identification and distribution of gene clusters required for synthesis of sphingolipid metabolism inhibitors in diverse species of the filamentous fungus Fusarium.</title>
        <authorList>
            <person name="Kim H.S."/>
            <person name="Lohmar J.M."/>
            <person name="Busman M."/>
            <person name="Brown D.W."/>
            <person name="Naumann T.A."/>
            <person name="Divon H.H."/>
            <person name="Lysoe E."/>
            <person name="Uhlig S."/>
            <person name="Proctor R.H."/>
        </authorList>
    </citation>
    <scope>NUCLEOTIDE SEQUENCE</scope>
    <source>
        <strain evidence="2">NRRL 20472</strain>
    </source>
</reference>
<sequence length="164" mass="17574">MTAQPTPIMQHASPIGVQMMPVQASLSPPIKIEPPQRGPTFVVPPTPQAAPQQRPLPTPSGINDWFSPPAPFISPYAFNNMSNSFFNDSMANPNGYGDMSGAGLGLQNIQGGNAPAPQFDYGFARQGSLTQSQQLELMNVLETEGMGDIDAFLNGGPLPNSRWY</sequence>
<proteinExistence type="predicted"/>
<evidence type="ECO:0000313" key="3">
    <source>
        <dbReference type="Proteomes" id="UP000622797"/>
    </source>
</evidence>